<evidence type="ECO:0000313" key="2">
    <source>
        <dbReference type="EMBL" id="KAJ0209134.1"/>
    </source>
</evidence>
<accession>A0A9R1XGE8</accession>
<feature type="region of interest" description="Disordered" evidence="1">
    <location>
        <begin position="1"/>
        <end position="24"/>
    </location>
</feature>
<gene>
    <name evidence="2" type="ORF">LSAT_V11C400189060</name>
</gene>
<sequence length="85" mass="9858">MFGPKSNIRTSETLSKPNHSINTRTQVRGFRFGPNSSALPQGESPFFCSKCYQPNSNDYIDSNHWFLRRIRTQVSCMSRTTNIRR</sequence>
<proteinExistence type="predicted"/>
<comment type="caution">
    <text evidence="2">The sequence shown here is derived from an EMBL/GenBank/DDBJ whole genome shotgun (WGS) entry which is preliminary data.</text>
</comment>
<evidence type="ECO:0000313" key="3">
    <source>
        <dbReference type="Proteomes" id="UP000235145"/>
    </source>
</evidence>
<dbReference type="Proteomes" id="UP000235145">
    <property type="component" value="Unassembled WGS sequence"/>
</dbReference>
<reference evidence="2 3" key="1">
    <citation type="journal article" date="2017" name="Nat. Commun.">
        <title>Genome assembly with in vitro proximity ligation data and whole-genome triplication in lettuce.</title>
        <authorList>
            <person name="Reyes-Chin-Wo S."/>
            <person name="Wang Z."/>
            <person name="Yang X."/>
            <person name="Kozik A."/>
            <person name="Arikit S."/>
            <person name="Song C."/>
            <person name="Xia L."/>
            <person name="Froenicke L."/>
            <person name="Lavelle D.O."/>
            <person name="Truco M.J."/>
            <person name="Xia R."/>
            <person name="Zhu S."/>
            <person name="Xu C."/>
            <person name="Xu H."/>
            <person name="Xu X."/>
            <person name="Cox K."/>
            <person name="Korf I."/>
            <person name="Meyers B.C."/>
            <person name="Michelmore R.W."/>
        </authorList>
    </citation>
    <scope>NUCLEOTIDE SEQUENCE [LARGE SCALE GENOMIC DNA]</scope>
    <source>
        <strain evidence="3">cv. Salinas</strain>
        <tissue evidence="2">Seedlings</tissue>
    </source>
</reference>
<evidence type="ECO:0000256" key="1">
    <source>
        <dbReference type="SAM" id="MobiDB-lite"/>
    </source>
</evidence>
<feature type="compositionally biased region" description="Polar residues" evidence="1">
    <location>
        <begin position="7"/>
        <end position="24"/>
    </location>
</feature>
<dbReference type="EMBL" id="NBSK02000004">
    <property type="protein sequence ID" value="KAJ0209134.1"/>
    <property type="molecule type" value="Genomic_DNA"/>
</dbReference>
<protein>
    <submittedName>
        <fullName evidence="2">Uncharacterized protein</fullName>
    </submittedName>
</protein>
<organism evidence="2 3">
    <name type="scientific">Lactuca sativa</name>
    <name type="common">Garden lettuce</name>
    <dbReference type="NCBI Taxonomy" id="4236"/>
    <lineage>
        <taxon>Eukaryota</taxon>
        <taxon>Viridiplantae</taxon>
        <taxon>Streptophyta</taxon>
        <taxon>Embryophyta</taxon>
        <taxon>Tracheophyta</taxon>
        <taxon>Spermatophyta</taxon>
        <taxon>Magnoliopsida</taxon>
        <taxon>eudicotyledons</taxon>
        <taxon>Gunneridae</taxon>
        <taxon>Pentapetalae</taxon>
        <taxon>asterids</taxon>
        <taxon>campanulids</taxon>
        <taxon>Asterales</taxon>
        <taxon>Asteraceae</taxon>
        <taxon>Cichorioideae</taxon>
        <taxon>Cichorieae</taxon>
        <taxon>Lactucinae</taxon>
        <taxon>Lactuca</taxon>
    </lineage>
</organism>
<keyword evidence="3" id="KW-1185">Reference proteome</keyword>
<name>A0A9R1XGE8_LACSA</name>
<dbReference type="AlphaFoldDB" id="A0A9R1XGE8"/>